<keyword evidence="2" id="KW-1185">Reference proteome</keyword>
<gene>
    <name evidence="1" type="ORF">MSG28_014363</name>
</gene>
<accession>A0ACC0JGZ4</accession>
<organism evidence="1 2">
    <name type="scientific">Choristoneura fumiferana</name>
    <name type="common">Spruce budworm moth</name>
    <name type="synonym">Archips fumiferana</name>
    <dbReference type="NCBI Taxonomy" id="7141"/>
    <lineage>
        <taxon>Eukaryota</taxon>
        <taxon>Metazoa</taxon>
        <taxon>Ecdysozoa</taxon>
        <taxon>Arthropoda</taxon>
        <taxon>Hexapoda</taxon>
        <taxon>Insecta</taxon>
        <taxon>Pterygota</taxon>
        <taxon>Neoptera</taxon>
        <taxon>Endopterygota</taxon>
        <taxon>Lepidoptera</taxon>
        <taxon>Glossata</taxon>
        <taxon>Ditrysia</taxon>
        <taxon>Tortricoidea</taxon>
        <taxon>Tortricidae</taxon>
        <taxon>Tortricinae</taxon>
        <taxon>Choristoneura</taxon>
    </lineage>
</organism>
<proteinExistence type="predicted"/>
<comment type="caution">
    <text evidence="1">The sequence shown here is derived from an EMBL/GenBank/DDBJ whole genome shotgun (WGS) entry which is preliminary data.</text>
</comment>
<reference evidence="1 2" key="1">
    <citation type="journal article" date="2022" name="Genome Biol. Evol.">
        <title>The Spruce Budworm Genome: Reconstructing the Evolutionary History of Antifreeze Proteins.</title>
        <authorList>
            <person name="Beliveau C."/>
            <person name="Gagne P."/>
            <person name="Picq S."/>
            <person name="Vernygora O."/>
            <person name="Keeling C.I."/>
            <person name="Pinkney K."/>
            <person name="Doucet D."/>
            <person name="Wen F."/>
            <person name="Johnston J.S."/>
            <person name="Maaroufi H."/>
            <person name="Boyle B."/>
            <person name="Laroche J."/>
            <person name="Dewar K."/>
            <person name="Juretic N."/>
            <person name="Blackburn G."/>
            <person name="Nisole A."/>
            <person name="Brunet B."/>
            <person name="Brandao M."/>
            <person name="Lumley L."/>
            <person name="Duan J."/>
            <person name="Quan G."/>
            <person name="Lucarotti C.J."/>
            <person name="Roe A.D."/>
            <person name="Sperling F.A.H."/>
            <person name="Levesque R.C."/>
            <person name="Cusson M."/>
        </authorList>
    </citation>
    <scope>NUCLEOTIDE SEQUENCE [LARGE SCALE GENOMIC DNA]</scope>
    <source>
        <strain evidence="1">Glfc:IPQL:Cfum</strain>
    </source>
</reference>
<dbReference type="Proteomes" id="UP001064048">
    <property type="component" value="Chromosome 25"/>
</dbReference>
<evidence type="ECO:0000313" key="1">
    <source>
        <dbReference type="EMBL" id="KAI8423359.1"/>
    </source>
</evidence>
<evidence type="ECO:0000313" key="2">
    <source>
        <dbReference type="Proteomes" id="UP001064048"/>
    </source>
</evidence>
<sequence length="78" mass="8189">MSGRLVVLDRGGRAGKRFPLAAGLATLGRGAGCDIRVLLPAVSQHHATITVHANQMNDWSRALARLDTAGVLVKCGNK</sequence>
<protein>
    <submittedName>
        <fullName evidence="1">Uncharacterized protein</fullName>
    </submittedName>
</protein>
<name>A0ACC0JGZ4_CHOFU</name>
<dbReference type="EMBL" id="CM046125">
    <property type="protein sequence ID" value="KAI8423359.1"/>
    <property type="molecule type" value="Genomic_DNA"/>
</dbReference>